<dbReference type="PANTHER" id="PTHR30441">
    <property type="entry name" value="DUF748 DOMAIN-CONTAINING PROTEIN"/>
    <property type="match status" value="1"/>
</dbReference>
<dbReference type="eggNOG" id="COG2982">
    <property type="taxonomic scope" value="Bacteria"/>
</dbReference>
<keyword evidence="2" id="KW-1185">Reference proteome</keyword>
<dbReference type="GO" id="GO:0090313">
    <property type="term" value="P:regulation of protein targeting to membrane"/>
    <property type="evidence" value="ECO:0007669"/>
    <property type="project" value="TreeGrafter"/>
</dbReference>
<reference evidence="1 2" key="1">
    <citation type="submission" date="2014-05" db="EMBL/GenBank/DDBJ databases">
        <title>ATOL: Assembling a taxonomically balanced genome-scale reconstruction of the evolutionary history of the Enterobacteriaceae.</title>
        <authorList>
            <person name="Plunkett G.III."/>
            <person name="Neeno-Eckwall E.C."/>
            <person name="Glasner J.D."/>
            <person name="Perna N.T."/>
        </authorList>
    </citation>
    <scope>NUCLEOTIDE SEQUENCE [LARGE SCALE GENOMIC DNA]</scope>
    <source>
        <strain evidence="1 2">ATCC 33852</strain>
    </source>
</reference>
<organism evidence="1 2">
    <name type="scientific">Ewingella americana (strain ATCC 33852 / DSM 4580 / CCUG 14506 / JCM 5911 / LMG 7869 / NCTC 12157 / CDC 1468-78)</name>
    <dbReference type="NCBI Taxonomy" id="910964"/>
    <lineage>
        <taxon>Bacteria</taxon>
        <taxon>Pseudomonadati</taxon>
        <taxon>Pseudomonadota</taxon>
        <taxon>Gammaproteobacteria</taxon>
        <taxon>Enterobacterales</taxon>
        <taxon>Yersiniaceae</taxon>
        <taxon>Ewingella</taxon>
    </lineage>
</organism>
<evidence type="ECO:0000313" key="1">
    <source>
        <dbReference type="EMBL" id="KFC78369.1"/>
    </source>
</evidence>
<dbReference type="STRING" id="910964.GEAM_3702"/>
<proteinExistence type="predicted"/>
<dbReference type="InterPro" id="IPR052894">
    <property type="entry name" value="AsmA-related"/>
</dbReference>
<gene>
    <name evidence="1" type="ORF">GEAM_3702</name>
</gene>
<comment type="caution">
    <text evidence="1">The sequence shown here is derived from an EMBL/GenBank/DDBJ whole genome shotgun (WGS) entry which is preliminary data.</text>
</comment>
<dbReference type="GeneID" id="78383211"/>
<dbReference type="OrthoDB" id="7053268at2"/>
<dbReference type="RefSeq" id="WP_034794475.1">
    <property type="nucleotide sequence ID" value="NZ_JMPJ01000068.1"/>
</dbReference>
<sequence length="561" mass="61908">MKFIGKVLLTLVLLLVLAIVLIYVLLQTRWAATQVSQWITGNSNYHLSVGKIDHGWSEPGRIVLNDVTLGAKNQPDALNAAQVNLDLSWRQITDPKFFDRITLINGRLNLNPSALNLPIQANTLQLNKMALVGDVNDWEIDGQKVNAGIYPWQPKAGRVLGENAEFQLSASALTLNGIPAENILVQGQINNNQLTLSNFGGDLARGQLTGKASRAADGSWTIDNVRLSNVRLQTAEPLSVFLQDAHKLPKVSIKRFDLIDARLQGQDWAFSDVDLSVKDVNLQDGDWQSEDGEISLNATEMINGNLHVIDPLVNLDLSPQGIAIRQVSGRWEGGLLRTTGSWTRANKRLQLDELTVAALEYTLPQNWRQLWLQTLPSWLSEVYVGKLMTNRNLIIDISPQFPFQLTALDSYGSDLLLARNHEWGIWSGKLNLNASDATFNKVDVRRPSLALEAADNQVKITELSAFTKEGLLEATGNVDQQPQRNFSVNLTGRAVPSNVLENWGWPHLPLEGNANLQLNLQGQLPANVDFKPTLNGKLHALSADGKQIDQQMNQGIIAGGN</sequence>
<evidence type="ECO:0000313" key="2">
    <source>
        <dbReference type="Proteomes" id="UP000028640"/>
    </source>
</evidence>
<protein>
    <submittedName>
        <fullName evidence="1">Putative exported protein</fullName>
    </submittedName>
</protein>
<dbReference type="PANTHER" id="PTHR30441:SF8">
    <property type="entry name" value="DUF748 DOMAIN-CONTAINING PROTEIN"/>
    <property type="match status" value="1"/>
</dbReference>
<dbReference type="Proteomes" id="UP000028640">
    <property type="component" value="Unassembled WGS sequence"/>
</dbReference>
<dbReference type="AlphaFoldDB" id="A0A085G3S4"/>
<dbReference type="EMBL" id="JMPJ01000068">
    <property type="protein sequence ID" value="KFC78369.1"/>
    <property type="molecule type" value="Genomic_DNA"/>
</dbReference>
<name>A0A085G3S4_EWIA3</name>
<accession>A0A085G3S4</accession>
<dbReference type="GO" id="GO:0005886">
    <property type="term" value="C:plasma membrane"/>
    <property type="evidence" value="ECO:0007669"/>
    <property type="project" value="TreeGrafter"/>
</dbReference>